<evidence type="ECO:0000256" key="6">
    <source>
        <dbReference type="SAM" id="Phobius"/>
    </source>
</evidence>
<feature type="transmembrane region" description="Helical" evidence="6">
    <location>
        <begin position="58"/>
        <end position="77"/>
    </location>
</feature>
<evidence type="ECO:0000256" key="1">
    <source>
        <dbReference type="ARBA" id="ARBA00004141"/>
    </source>
</evidence>
<dbReference type="Pfam" id="PF02077">
    <property type="entry name" value="SURF4"/>
    <property type="match status" value="1"/>
</dbReference>
<feature type="transmembrane region" description="Helical" evidence="6">
    <location>
        <begin position="200"/>
        <end position="219"/>
    </location>
</feature>
<evidence type="ECO:0008006" key="9">
    <source>
        <dbReference type="Google" id="ProtNLM"/>
    </source>
</evidence>
<reference evidence="7 8" key="2">
    <citation type="submission" date="2016-08" db="EMBL/GenBank/DDBJ databases">
        <title>Pervasive Adenine N6-methylation of Active Genes in Fungi.</title>
        <authorList>
            <consortium name="DOE Joint Genome Institute"/>
            <person name="Mondo S.J."/>
            <person name="Dannebaum R.O."/>
            <person name="Kuo R.C."/>
            <person name="Labutti K."/>
            <person name="Haridas S."/>
            <person name="Kuo A."/>
            <person name="Salamov A."/>
            <person name="Ahrendt S.R."/>
            <person name="Lipzen A."/>
            <person name="Sullivan W."/>
            <person name="Andreopoulos W.B."/>
            <person name="Clum A."/>
            <person name="Lindquist E."/>
            <person name="Daum C."/>
            <person name="Ramamoorthy G.K."/>
            <person name="Gryganskyi A."/>
            <person name="Culley D."/>
            <person name="Magnuson J.K."/>
            <person name="James T.Y."/>
            <person name="O'Malley M.A."/>
            <person name="Stajich J.E."/>
            <person name="Spatafora J.W."/>
            <person name="Visel A."/>
            <person name="Grigoriev I.V."/>
        </authorList>
    </citation>
    <scope>NUCLEOTIDE SEQUENCE [LARGE SCALE GENOMIC DNA]</scope>
    <source>
        <strain evidence="7 8">S4</strain>
    </source>
</reference>
<dbReference type="STRING" id="1754192.A0A1Y1XP57"/>
<keyword evidence="3 6" id="KW-0812">Transmembrane</keyword>
<feature type="transmembrane region" description="Helical" evidence="6">
    <location>
        <begin position="174"/>
        <end position="193"/>
    </location>
</feature>
<comment type="caution">
    <text evidence="7">The sequence shown here is derived from an EMBL/GenBank/DDBJ whole genome shotgun (WGS) entry which is preliminary data.</text>
</comment>
<feature type="transmembrane region" description="Helical" evidence="6">
    <location>
        <begin position="234"/>
        <end position="252"/>
    </location>
</feature>
<reference evidence="7 8" key="1">
    <citation type="submission" date="2016-08" db="EMBL/GenBank/DDBJ databases">
        <title>A Parts List for Fungal Cellulosomes Revealed by Comparative Genomics.</title>
        <authorList>
            <consortium name="DOE Joint Genome Institute"/>
            <person name="Haitjema C.H."/>
            <person name="Gilmore S.P."/>
            <person name="Henske J.K."/>
            <person name="Solomon K.V."/>
            <person name="De Groot R."/>
            <person name="Kuo A."/>
            <person name="Mondo S.J."/>
            <person name="Salamov A.A."/>
            <person name="Labutti K."/>
            <person name="Zhao Z."/>
            <person name="Chiniquy J."/>
            <person name="Barry K."/>
            <person name="Brewer H.M."/>
            <person name="Purvine S.O."/>
            <person name="Wright A.T."/>
            <person name="Boxma B."/>
            <person name="Van Alen T."/>
            <person name="Hackstein J.H."/>
            <person name="Baker S.E."/>
            <person name="Grigoriev I.V."/>
            <person name="O'Malley M.A."/>
        </authorList>
    </citation>
    <scope>NUCLEOTIDE SEQUENCE [LARGE SCALE GENOMIC DNA]</scope>
    <source>
        <strain evidence="7 8">S4</strain>
    </source>
</reference>
<comment type="similarity">
    <text evidence="2">Belongs to the SURF4 family.</text>
</comment>
<evidence type="ECO:0000256" key="3">
    <source>
        <dbReference type="ARBA" id="ARBA00022692"/>
    </source>
</evidence>
<proteinExistence type="inferred from homology"/>
<dbReference type="EMBL" id="MCFG01000008">
    <property type="protein sequence ID" value="ORX87455.1"/>
    <property type="molecule type" value="Genomic_DNA"/>
</dbReference>
<feature type="transmembrane region" description="Helical" evidence="6">
    <location>
        <begin position="84"/>
        <end position="102"/>
    </location>
</feature>
<dbReference type="AlphaFoldDB" id="A0A1Y1XP57"/>
<keyword evidence="5 6" id="KW-0472">Membrane</keyword>
<dbReference type="InterPro" id="IPR002995">
    <property type="entry name" value="Surf4"/>
</dbReference>
<comment type="subcellular location">
    <subcellularLocation>
        <location evidence="1">Membrane</location>
        <topology evidence="1">Multi-pass membrane protein</topology>
    </subcellularLocation>
</comment>
<evidence type="ECO:0000313" key="7">
    <source>
        <dbReference type="EMBL" id="ORX87455.1"/>
    </source>
</evidence>
<evidence type="ECO:0000256" key="2">
    <source>
        <dbReference type="ARBA" id="ARBA00006945"/>
    </source>
</evidence>
<organism evidence="7 8">
    <name type="scientific">Anaeromyces robustus</name>
    <dbReference type="NCBI Taxonomy" id="1754192"/>
    <lineage>
        <taxon>Eukaryota</taxon>
        <taxon>Fungi</taxon>
        <taxon>Fungi incertae sedis</taxon>
        <taxon>Chytridiomycota</taxon>
        <taxon>Chytridiomycota incertae sedis</taxon>
        <taxon>Neocallimastigomycetes</taxon>
        <taxon>Neocallimastigales</taxon>
        <taxon>Neocallimastigaceae</taxon>
        <taxon>Anaeromyces</taxon>
    </lineage>
</organism>
<name>A0A1Y1XP57_9FUNG</name>
<protein>
    <recommendedName>
        <fullName evidence="9">SURF4-domain-containing protein</fullName>
    </recommendedName>
</protein>
<keyword evidence="8" id="KW-1185">Reference proteome</keyword>
<gene>
    <name evidence="7" type="ORF">BCR32DRAFT_289278</name>
</gene>
<evidence type="ECO:0000256" key="4">
    <source>
        <dbReference type="ARBA" id="ARBA00022989"/>
    </source>
</evidence>
<dbReference type="OrthoDB" id="7859621at2759"/>
<dbReference type="GO" id="GO:0016020">
    <property type="term" value="C:membrane"/>
    <property type="evidence" value="ECO:0007669"/>
    <property type="project" value="UniProtKB-SubCell"/>
</dbReference>
<keyword evidence="4 6" id="KW-1133">Transmembrane helix</keyword>
<evidence type="ECO:0000313" key="8">
    <source>
        <dbReference type="Proteomes" id="UP000193944"/>
    </source>
</evidence>
<accession>A0A1Y1XP57</accession>
<feature type="transmembrane region" description="Helical" evidence="6">
    <location>
        <begin position="147"/>
        <end position="168"/>
    </location>
</feature>
<sequence>MSSDFIDEVYIRIKRYSKTIIPFIARVLITSAFIQDSIDIYNTLERPTYFNIIRIFWYFYQCNIILSSLVCSLLIIFNKLVAPCTVCLTCFSFISLIVYHNFTDAIIITRRFSVLGGLFLLMAKDLDDGKHQFKIGLPDIPIYSNSVYLQLAGRIMITFLFLTQLIGMSFKSHIFLKLVIIILCACAFAMIGVGYKVRIISPILCVGILIVNFFIYPWWENPDPYYEREVRFEFFQMLGIAGSLLLLAYEGAGELSIDEKKKDL</sequence>
<dbReference type="Proteomes" id="UP000193944">
    <property type="component" value="Unassembled WGS sequence"/>
</dbReference>
<evidence type="ECO:0000256" key="5">
    <source>
        <dbReference type="ARBA" id="ARBA00023136"/>
    </source>
</evidence>